<organism evidence="2 3">
    <name type="scientific">Saliterribacillus persicus</name>
    <dbReference type="NCBI Taxonomy" id="930114"/>
    <lineage>
        <taxon>Bacteria</taxon>
        <taxon>Bacillati</taxon>
        <taxon>Bacillota</taxon>
        <taxon>Bacilli</taxon>
        <taxon>Bacillales</taxon>
        <taxon>Bacillaceae</taxon>
        <taxon>Saliterribacillus</taxon>
    </lineage>
</organism>
<keyword evidence="1" id="KW-1133">Transmembrane helix</keyword>
<keyword evidence="1" id="KW-0472">Membrane</keyword>
<reference evidence="2 3" key="1">
    <citation type="submission" date="2018-07" db="EMBL/GenBank/DDBJ databases">
        <title>Genomic Encyclopedia of Type Strains, Phase IV (KMG-IV): sequencing the most valuable type-strain genomes for metagenomic binning, comparative biology and taxonomic classification.</title>
        <authorList>
            <person name="Goeker M."/>
        </authorList>
    </citation>
    <scope>NUCLEOTIDE SEQUENCE [LARGE SCALE GENOMIC DNA]</scope>
    <source>
        <strain evidence="2 3">DSM 27696</strain>
    </source>
</reference>
<protein>
    <recommendedName>
        <fullName evidence="4">Competence protein ComGE</fullName>
    </recommendedName>
</protein>
<accession>A0A368XBN6</accession>
<evidence type="ECO:0000313" key="3">
    <source>
        <dbReference type="Proteomes" id="UP000252585"/>
    </source>
</evidence>
<keyword evidence="3" id="KW-1185">Reference proteome</keyword>
<sequence>MIILLRFHLERADVTLKNQNESGYLLLEAVFSITLLFSILFTFIPMNYQILKEYKDLEIKREVALELSNQLKLSSDNTTIRKNIITKDSYEITYTFNQQNNILEGCATWIDTKEIIQDICFYYPNQ</sequence>
<proteinExistence type="predicted"/>
<evidence type="ECO:0000313" key="2">
    <source>
        <dbReference type="EMBL" id="RCW65381.1"/>
    </source>
</evidence>
<evidence type="ECO:0008006" key="4">
    <source>
        <dbReference type="Google" id="ProtNLM"/>
    </source>
</evidence>
<evidence type="ECO:0000256" key="1">
    <source>
        <dbReference type="SAM" id="Phobius"/>
    </source>
</evidence>
<keyword evidence="1" id="KW-0812">Transmembrane</keyword>
<dbReference type="AlphaFoldDB" id="A0A368XBN6"/>
<gene>
    <name evidence="2" type="ORF">DFR57_111116</name>
</gene>
<comment type="caution">
    <text evidence="2">The sequence shown here is derived from an EMBL/GenBank/DDBJ whole genome shotgun (WGS) entry which is preliminary data.</text>
</comment>
<feature type="transmembrane region" description="Helical" evidence="1">
    <location>
        <begin position="24"/>
        <end position="44"/>
    </location>
</feature>
<dbReference type="Proteomes" id="UP000252585">
    <property type="component" value="Unassembled WGS sequence"/>
</dbReference>
<dbReference type="EMBL" id="QPJJ01000011">
    <property type="protein sequence ID" value="RCW65381.1"/>
    <property type="molecule type" value="Genomic_DNA"/>
</dbReference>
<name>A0A368XBN6_9BACI</name>